<name>A0A502E8W0_9MYCO</name>
<dbReference type="EMBL" id="RCZG01000004">
    <property type="protein sequence ID" value="TPG34168.1"/>
    <property type="molecule type" value="Genomic_DNA"/>
</dbReference>
<evidence type="ECO:0000313" key="1">
    <source>
        <dbReference type="EMBL" id="TPG34168.1"/>
    </source>
</evidence>
<dbReference type="Pfam" id="PF19826">
    <property type="entry name" value="DUF6307"/>
    <property type="match status" value="1"/>
</dbReference>
<organism evidence="1 2">
    <name type="scientific">Mycolicibacterium hodleri</name>
    <dbReference type="NCBI Taxonomy" id="49897"/>
    <lineage>
        <taxon>Bacteria</taxon>
        <taxon>Bacillati</taxon>
        <taxon>Actinomycetota</taxon>
        <taxon>Actinomycetes</taxon>
        <taxon>Mycobacteriales</taxon>
        <taxon>Mycobacteriaceae</taxon>
        <taxon>Mycolicibacterium</taxon>
    </lineage>
</organism>
<dbReference type="InterPro" id="IPR046274">
    <property type="entry name" value="DUF6307"/>
</dbReference>
<gene>
    <name evidence="1" type="ORF">EAH80_11185</name>
</gene>
<proteinExistence type="predicted"/>
<reference evidence="1 2" key="1">
    <citation type="journal article" date="2019" name="Environ. Microbiol.">
        <title>Species interactions and distinct microbial communities in high Arctic permafrost affected cryosols are associated with the CH4 and CO2 gas fluxes.</title>
        <authorList>
            <person name="Altshuler I."/>
            <person name="Hamel J."/>
            <person name="Turney S."/>
            <person name="Magnuson E."/>
            <person name="Levesque R."/>
            <person name="Greer C."/>
            <person name="Whyte L.G."/>
        </authorList>
    </citation>
    <scope>NUCLEOTIDE SEQUENCE [LARGE SCALE GENOMIC DNA]</scope>
    <source>
        <strain evidence="1 2">S5.20</strain>
    </source>
</reference>
<keyword evidence="2" id="KW-1185">Reference proteome</keyword>
<comment type="caution">
    <text evidence="1">The sequence shown here is derived from an EMBL/GenBank/DDBJ whole genome shotgun (WGS) entry which is preliminary data.</text>
</comment>
<protein>
    <submittedName>
        <fullName evidence="1">Uncharacterized protein</fullName>
    </submittedName>
</protein>
<evidence type="ECO:0000313" key="2">
    <source>
        <dbReference type="Proteomes" id="UP000320095"/>
    </source>
</evidence>
<sequence>MGIEQLGSEPTCSTAKDITMVAPTKIRSPYETRLELIKTTITAHSKLDDDVAGELAVEVLRALASIPAQRVR</sequence>
<accession>A0A502E8W0</accession>
<dbReference type="AlphaFoldDB" id="A0A502E8W0"/>
<dbReference type="Proteomes" id="UP000320095">
    <property type="component" value="Unassembled WGS sequence"/>
</dbReference>